<dbReference type="HOGENOM" id="CLU_1439486_0_0_12"/>
<gene>
    <name evidence="1" type="ORF">Lepil_0239</name>
</gene>
<dbReference type="STRING" id="183.GCA_002009735_00605"/>
<proteinExistence type="predicted"/>
<dbReference type="AlphaFoldDB" id="H2CJ29"/>
<evidence type="ECO:0000313" key="1">
    <source>
        <dbReference type="EMBL" id="EHQ04946.1"/>
    </source>
</evidence>
<reference evidence="1 2" key="1">
    <citation type="submission" date="2011-10" db="EMBL/GenBank/DDBJ databases">
        <title>The Improved High-Quality Draft genome of Leptonema illini DSM 21528.</title>
        <authorList>
            <consortium name="US DOE Joint Genome Institute (JGI-PGF)"/>
            <person name="Lucas S."/>
            <person name="Copeland A."/>
            <person name="Lapidus A."/>
            <person name="Glavina del Rio T."/>
            <person name="Dalin E."/>
            <person name="Tice H."/>
            <person name="Bruce D."/>
            <person name="Goodwin L."/>
            <person name="Pitluck S."/>
            <person name="Peters L."/>
            <person name="Mikhailova N."/>
            <person name="Held B."/>
            <person name="Kyrpides N."/>
            <person name="Mavromatis K."/>
            <person name="Ivanova N."/>
            <person name="Markowitz V."/>
            <person name="Cheng J.-F."/>
            <person name="Hugenholtz P."/>
            <person name="Woyke T."/>
            <person name="Wu D."/>
            <person name="Gronow S."/>
            <person name="Wellnitz S."/>
            <person name="Brambilla E.-M."/>
            <person name="Klenk H.-P."/>
            <person name="Eisen J.A."/>
        </authorList>
    </citation>
    <scope>NUCLEOTIDE SEQUENCE [LARGE SCALE GENOMIC DNA]</scope>
    <source>
        <strain evidence="1 2">DSM 21528</strain>
    </source>
</reference>
<sequence>MYRCAAMIFLLTGCMNFMPPYERNRDVDPEMGYIFGEFIVQGFSGNRMYAGLKVTGGECFSSEGCVFKFVNEPAAVYPVAVEPGEYRLEGIVLSAGGAPKEIPFSLELRRRMPQLNQPIRVQAGRVTYVGSFIASASTDYSPGYYYNYIHMADIYFDMEKAGLRLMYRYPEFNGLVFLSNSNVQGAQK</sequence>
<organism evidence="1 2">
    <name type="scientific">Leptonema illini DSM 21528</name>
    <dbReference type="NCBI Taxonomy" id="929563"/>
    <lineage>
        <taxon>Bacteria</taxon>
        <taxon>Pseudomonadati</taxon>
        <taxon>Spirochaetota</taxon>
        <taxon>Spirochaetia</taxon>
        <taxon>Leptospirales</taxon>
        <taxon>Leptospiraceae</taxon>
        <taxon>Leptonema</taxon>
    </lineage>
</organism>
<dbReference type="Proteomes" id="UP000005737">
    <property type="component" value="Unassembled WGS sequence"/>
</dbReference>
<protein>
    <recommendedName>
        <fullName evidence="3">Lipoprotein</fullName>
    </recommendedName>
</protein>
<accession>H2CJ29</accession>
<evidence type="ECO:0008006" key="3">
    <source>
        <dbReference type="Google" id="ProtNLM"/>
    </source>
</evidence>
<evidence type="ECO:0000313" key="2">
    <source>
        <dbReference type="Proteomes" id="UP000005737"/>
    </source>
</evidence>
<dbReference type="EMBL" id="JH597773">
    <property type="protein sequence ID" value="EHQ04946.1"/>
    <property type="molecule type" value="Genomic_DNA"/>
</dbReference>
<name>H2CJ29_9LEPT</name>
<keyword evidence="2" id="KW-1185">Reference proteome</keyword>